<evidence type="ECO:0000313" key="5">
    <source>
        <dbReference type="Proteomes" id="UP000066284"/>
    </source>
</evidence>
<dbReference type="EC" id="5.2.1.8" evidence="4"/>
<accession>A0A0S4KTD7</accession>
<name>A0A0S4KTD7_9BACT</name>
<keyword evidence="2 4" id="KW-0413">Isomerase</keyword>
<dbReference type="SUPFAM" id="SSF54534">
    <property type="entry name" value="FKBP-like"/>
    <property type="match status" value="1"/>
</dbReference>
<dbReference type="InterPro" id="IPR027304">
    <property type="entry name" value="Trigger_fact/SurA_dom_sf"/>
</dbReference>
<dbReference type="STRING" id="1715989.NITINOP_1467"/>
<evidence type="ECO:0000259" key="3">
    <source>
        <dbReference type="PROSITE" id="PS50198"/>
    </source>
</evidence>
<keyword evidence="2" id="KW-0697">Rotamase</keyword>
<dbReference type="GO" id="GO:0003755">
    <property type="term" value="F:peptidyl-prolyl cis-trans isomerase activity"/>
    <property type="evidence" value="ECO:0007669"/>
    <property type="project" value="UniProtKB-KW"/>
</dbReference>
<dbReference type="InterPro" id="IPR000297">
    <property type="entry name" value="PPIase_PpiC"/>
</dbReference>
<organism evidence="4 5">
    <name type="scientific">Candidatus Nitrospira inopinata</name>
    <dbReference type="NCBI Taxonomy" id="1715989"/>
    <lineage>
        <taxon>Bacteria</taxon>
        <taxon>Pseudomonadati</taxon>
        <taxon>Nitrospirota</taxon>
        <taxon>Nitrospiria</taxon>
        <taxon>Nitrospirales</taxon>
        <taxon>Nitrospiraceae</taxon>
        <taxon>Nitrospira</taxon>
    </lineage>
</organism>
<dbReference type="OrthoDB" id="14196at2"/>
<dbReference type="AlphaFoldDB" id="A0A0S4KTD7"/>
<dbReference type="Pfam" id="PF13145">
    <property type="entry name" value="Rotamase_2"/>
    <property type="match status" value="1"/>
</dbReference>
<protein>
    <submittedName>
        <fullName evidence="4">Putative Peptidylprolyl isomerase</fullName>
        <ecNumber evidence="4">5.2.1.8</ecNumber>
    </submittedName>
</protein>
<dbReference type="KEGG" id="nio:NITINOP_1467"/>
<dbReference type="EMBL" id="LN885086">
    <property type="protein sequence ID" value="CUQ66442.1"/>
    <property type="molecule type" value="Genomic_DNA"/>
</dbReference>
<dbReference type="Gene3D" id="3.10.50.40">
    <property type="match status" value="1"/>
</dbReference>
<dbReference type="Proteomes" id="UP000066284">
    <property type="component" value="Chromosome 1"/>
</dbReference>
<feature type="domain" description="PpiC" evidence="3">
    <location>
        <begin position="190"/>
        <end position="288"/>
    </location>
</feature>
<dbReference type="InterPro" id="IPR050280">
    <property type="entry name" value="OMP_Chaperone_SurA"/>
</dbReference>
<sequence length="334" mass="38090">MKNGLFLLPVAQRIEIMPAICKKQDGTVFAAMTWLAFGLSWLAPTFASAYLEDRIVAVVNSDLIMLSDVKRECEPQLQQIKRQHRGEDLAQRVKTAESMALTKLIEQRLQLQEAKAKGIDVSDMELAQAAEQLKLQGSTVDLADPRQRRSLREQMLLMRVVDREVRGAVMVGESEMKRYYQEHRDRFAVPEEYLLSQILVRSRSADDVPDALAKIRKAMDELKRGERFEDVALRYSEGPNALEGGKLGLVRQGELLPAIDQAIAPLVPGAVTDIIETVQGFHILRVDEKKPRQYRPFEEVKREIQGLIFEQKAEERFQSWLAGLKNKAYIEIKF</sequence>
<dbReference type="SUPFAM" id="SSF109998">
    <property type="entry name" value="Triger factor/SurA peptide-binding domain-like"/>
    <property type="match status" value="1"/>
</dbReference>
<keyword evidence="1" id="KW-0732">Signal</keyword>
<evidence type="ECO:0000256" key="1">
    <source>
        <dbReference type="ARBA" id="ARBA00022729"/>
    </source>
</evidence>
<dbReference type="Pfam" id="PF13624">
    <property type="entry name" value="SurA_N_3"/>
    <property type="match status" value="1"/>
</dbReference>
<reference evidence="5" key="1">
    <citation type="submission" date="2015-09" db="EMBL/GenBank/DDBJ databases">
        <authorList>
            <person name="Daims H."/>
        </authorList>
    </citation>
    <scope>NUCLEOTIDE SEQUENCE [LARGE SCALE GENOMIC DNA]</scope>
</reference>
<dbReference type="PANTHER" id="PTHR47637:SF1">
    <property type="entry name" value="CHAPERONE SURA"/>
    <property type="match status" value="1"/>
</dbReference>
<dbReference type="InterPro" id="IPR046357">
    <property type="entry name" value="PPIase_dom_sf"/>
</dbReference>
<dbReference type="Gene3D" id="1.10.4030.10">
    <property type="entry name" value="Porin chaperone SurA, peptide-binding domain"/>
    <property type="match status" value="1"/>
</dbReference>
<keyword evidence="5" id="KW-1185">Reference proteome</keyword>
<dbReference type="PANTHER" id="PTHR47637">
    <property type="entry name" value="CHAPERONE SURA"/>
    <property type="match status" value="1"/>
</dbReference>
<gene>
    <name evidence="4" type="ORF">NITINOP_1467</name>
</gene>
<proteinExistence type="predicted"/>
<evidence type="ECO:0000256" key="2">
    <source>
        <dbReference type="PROSITE-ProRule" id="PRU00278"/>
    </source>
</evidence>
<evidence type="ECO:0000313" key="4">
    <source>
        <dbReference type="EMBL" id="CUQ66442.1"/>
    </source>
</evidence>
<dbReference type="PROSITE" id="PS50198">
    <property type="entry name" value="PPIC_PPIASE_2"/>
    <property type="match status" value="1"/>
</dbReference>